<dbReference type="InterPro" id="IPR005025">
    <property type="entry name" value="FMN_Rdtase-like_dom"/>
</dbReference>
<reference evidence="6 7" key="1">
    <citation type="submission" date="2018-11" db="EMBL/GenBank/DDBJ databases">
        <title>Sequencing the genomes of 1000 actinobacteria strains.</title>
        <authorList>
            <person name="Klenk H.-P."/>
        </authorList>
    </citation>
    <scope>NUCLEOTIDE SEQUENCE [LARGE SCALE GENOMIC DNA]</scope>
    <source>
        <strain evidence="6 7">DSM 44254</strain>
    </source>
</reference>
<dbReference type="AlphaFoldDB" id="A0A3N1CRE8"/>
<evidence type="ECO:0000313" key="7">
    <source>
        <dbReference type="Proteomes" id="UP000272400"/>
    </source>
</evidence>
<dbReference type="GO" id="GO:0016491">
    <property type="term" value="F:oxidoreductase activity"/>
    <property type="evidence" value="ECO:0007669"/>
    <property type="project" value="UniProtKB-KW"/>
</dbReference>
<sequence>MSDPIRPLRLVVIAAGLSVPSSTRMLADRLAAATRDVLESDGHSVTIDVIEVKDLGHDIVDATLTHFAGERLQKAIDLIRGADGVIAVTPTFNLSYAGIFKSFIDVIDPGTFTGVPVLLGATGGTARHSLAIDYALRPLFTYLKADITPTGVFAASEDFGAPTTAQSPNSLTTRTLRAATELAQYVLRFTGATAGAVTPTRAPSSPTHSINQSGRPAPLTEFTDFTPMADLLTPTPTPARQTP</sequence>
<keyword evidence="1" id="KW-0285">Flavoprotein</keyword>
<keyword evidence="7" id="KW-1185">Reference proteome</keyword>
<dbReference type="PANTHER" id="PTHR43408:SF2">
    <property type="entry name" value="FMN REDUCTASE (NADPH)"/>
    <property type="match status" value="1"/>
</dbReference>
<dbReference type="RefSeq" id="WP_123663375.1">
    <property type="nucleotide sequence ID" value="NZ_RJKE01000001.1"/>
</dbReference>
<dbReference type="OrthoDB" id="1643408at2"/>
<dbReference type="Proteomes" id="UP000272400">
    <property type="component" value="Unassembled WGS sequence"/>
</dbReference>
<evidence type="ECO:0000256" key="2">
    <source>
        <dbReference type="ARBA" id="ARBA00022643"/>
    </source>
</evidence>
<keyword evidence="2" id="KW-0288">FMN</keyword>
<dbReference type="InterPro" id="IPR023932">
    <property type="entry name" value="CE1759_FMN_reduct"/>
</dbReference>
<dbReference type="NCBIfam" id="TIGR04037">
    <property type="entry name" value="LLM_duo_CE1759"/>
    <property type="match status" value="1"/>
</dbReference>
<dbReference type="Pfam" id="PF03358">
    <property type="entry name" value="FMN_red"/>
    <property type="match status" value="1"/>
</dbReference>
<feature type="region of interest" description="Disordered" evidence="4">
    <location>
        <begin position="196"/>
        <end position="217"/>
    </location>
</feature>
<evidence type="ECO:0000313" key="6">
    <source>
        <dbReference type="EMBL" id="ROO83890.1"/>
    </source>
</evidence>
<dbReference type="Gene3D" id="3.40.50.360">
    <property type="match status" value="1"/>
</dbReference>
<accession>A0A3N1CRE8</accession>
<dbReference type="PANTHER" id="PTHR43408">
    <property type="entry name" value="FMN REDUCTASE (NADPH)"/>
    <property type="match status" value="1"/>
</dbReference>
<evidence type="ECO:0000256" key="1">
    <source>
        <dbReference type="ARBA" id="ARBA00022630"/>
    </source>
</evidence>
<dbReference type="InterPro" id="IPR051814">
    <property type="entry name" value="NAD(P)H-dep_FMN_reductase"/>
</dbReference>
<protein>
    <submittedName>
        <fullName evidence="6">FMN reductase</fullName>
    </submittedName>
</protein>
<organism evidence="6 7">
    <name type="scientific">Actinocorallia herbida</name>
    <dbReference type="NCBI Taxonomy" id="58109"/>
    <lineage>
        <taxon>Bacteria</taxon>
        <taxon>Bacillati</taxon>
        <taxon>Actinomycetota</taxon>
        <taxon>Actinomycetes</taxon>
        <taxon>Streptosporangiales</taxon>
        <taxon>Thermomonosporaceae</taxon>
        <taxon>Actinocorallia</taxon>
    </lineage>
</organism>
<comment type="caution">
    <text evidence="6">The sequence shown here is derived from an EMBL/GenBank/DDBJ whole genome shotgun (WGS) entry which is preliminary data.</text>
</comment>
<proteinExistence type="predicted"/>
<feature type="domain" description="NADPH-dependent FMN reductase-like" evidence="5">
    <location>
        <begin position="9"/>
        <end position="158"/>
    </location>
</feature>
<evidence type="ECO:0000256" key="4">
    <source>
        <dbReference type="SAM" id="MobiDB-lite"/>
    </source>
</evidence>
<evidence type="ECO:0000259" key="5">
    <source>
        <dbReference type="Pfam" id="PF03358"/>
    </source>
</evidence>
<dbReference type="SUPFAM" id="SSF52218">
    <property type="entry name" value="Flavoproteins"/>
    <property type="match status" value="1"/>
</dbReference>
<gene>
    <name evidence="6" type="ORF">EDD29_1399</name>
</gene>
<dbReference type="InterPro" id="IPR029039">
    <property type="entry name" value="Flavoprotein-like_sf"/>
</dbReference>
<feature type="compositionally biased region" description="Polar residues" evidence="4">
    <location>
        <begin position="201"/>
        <end position="214"/>
    </location>
</feature>
<name>A0A3N1CRE8_9ACTN</name>
<dbReference type="EMBL" id="RJKE01000001">
    <property type="protein sequence ID" value="ROO83890.1"/>
    <property type="molecule type" value="Genomic_DNA"/>
</dbReference>
<keyword evidence="3" id="KW-0560">Oxidoreductase</keyword>
<evidence type="ECO:0000256" key="3">
    <source>
        <dbReference type="ARBA" id="ARBA00023002"/>
    </source>
</evidence>